<dbReference type="EMBL" id="CP031517">
    <property type="protein sequence ID" value="QOS40264.1"/>
    <property type="molecule type" value="Genomic_DNA"/>
</dbReference>
<evidence type="ECO:0000313" key="10">
    <source>
        <dbReference type="Proteomes" id="UP000578697"/>
    </source>
</evidence>
<feature type="binding site" evidence="3">
    <location>
        <position position="279"/>
    </location>
    <ligand>
        <name>Zn(2+)</name>
        <dbReference type="ChEBI" id="CHEBI:29105"/>
    </ligand>
</feature>
<evidence type="ECO:0000256" key="1">
    <source>
        <dbReference type="ARBA" id="ARBA00022741"/>
    </source>
</evidence>
<dbReference type="PROSITE" id="PS51721">
    <property type="entry name" value="G_CP"/>
    <property type="match status" value="1"/>
</dbReference>
<feature type="domain" description="CP-type G" evidence="7">
    <location>
        <begin position="75"/>
        <end position="249"/>
    </location>
</feature>
<keyword evidence="4" id="KW-0648">Protein biosynthesis</keyword>
<dbReference type="InterPro" id="IPR010914">
    <property type="entry name" value="RsgA_GTPase_dom"/>
</dbReference>
<accession>A0A840SEZ7</accession>
<evidence type="ECO:0000256" key="3">
    <source>
        <dbReference type="HAMAP-Rule" id="MF_01820"/>
    </source>
</evidence>
<comment type="cofactor">
    <cofactor evidence="3">
        <name>Zn(2+)</name>
        <dbReference type="ChEBI" id="CHEBI:29105"/>
    </cofactor>
    <text evidence="3">Binds 1 zinc ion per subunit.</text>
</comment>
<dbReference type="PANTHER" id="PTHR32120:SF11">
    <property type="entry name" value="SMALL RIBOSOMAL SUBUNIT BIOGENESIS GTPASE RSGA 1, MITOCHONDRIAL-RELATED"/>
    <property type="match status" value="1"/>
</dbReference>
<evidence type="ECO:0000259" key="7">
    <source>
        <dbReference type="PROSITE" id="PS51721"/>
    </source>
</evidence>
<keyword evidence="3" id="KW-0479">Metal-binding</keyword>
<dbReference type="GO" id="GO:0005737">
    <property type="term" value="C:cytoplasm"/>
    <property type="evidence" value="ECO:0007669"/>
    <property type="project" value="UniProtKB-SubCell"/>
</dbReference>
<dbReference type="PROSITE" id="PS50832">
    <property type="entry name" value="S1_IF1_TYPE"/>
    <property type="match status" value="1"/>
</dbReference>
<dbReference type="GO" id="GO:0005525">
    <property type="term" value="F:GTP binding"/>
    <property type="evidence" value="ECO:0007669"/>
    <property type="project" value="UniProtKB-UniRule"/>
</dbReference>
<dbReference type="Gene3D" id="1.10.40.50">
    <property type="entry name" value="Probable gtpase engc, domain 3"/>
    <property type="match status" value="1"/>
</dbReference>
<feature type="binding site" evidence="3">
    <location>
        <position position="281"/>
    </location>
    <ligand>
        <name>Zn(2+)</name>
        <dbReference type="ChEBI" id="CHEBI:29105"/>
    </ligand>
</feature>
<dbReference type="NCBIfam" id="TIGR00157">
    <property type="entry name" value="ribosome small subunit-dependent GTPase A"/>
    <property type="match status" value="1"/>
</dbReference>
<dbReference type="Gene3D" id="3.40.50.300">
    <property type="entry name" value="P-loop containing nucleotide triphosphate hydrolases"/>
    <property type="match status" value="1"/>
</dbReference>
<feature type="domain" description="EngC GTPase" evidence="6">
    <location>
        <begin position="87"/>
        <end position="247"/>
    </location>
</feature>
<feature type="domain" description="S1-like" evidence="5">
    <location>
        <begin position="13"/>
        <end position="63"/>
    </location>
</feature>
<evidence type="ECO:0000313" key="11">
    <source>
        <dbReference type="Proteomes" id="UP000593591"/>
    </source>
</evidence>
<dbReference type="SUPFAM" id="SSF52540">
    <property type="entry name" value="P-loop containing nucleoside triphosphate hydrolases"/>
    <property type="match status" value="1"/>
</dbReference>
<feature type="binding site" evidence="3">
    <location>
        <position position="287"/>
    </location>
    <ligand>
        <name>Zn(2+)</name>
        <dbReference type="ChEBI" id="CHEBI:29105"/>
    </ligand>
</feature>
<comment type="subcellular location">
    <subcellularLocation>
        <location evidence="3">Cytoplasm</location>
    </subcellularLocation>
</comment>
<dbReference type="EMBL" id="JACHFR010000001">
    <property type="protein sequence ID" value="MBB5218021.1"/>
    <property type="molecule type" value="Genomic_DNA"/>
</dbReference>
<comment type="similarity">
    <text evidence="3">Belongs to the TRAFAC class YlqF/YawG GTPase family. RsgA subfamily.</text>
</comment>
<evidence type="ECO:0000313" key="9">
    <source>
        <dbReference type="EMBL" id="QOS40264.1"/>
    </source>
</evidence>
<evidence type="ECO:0000259" key="5">
    <source>
        <dbReference type="PROSITE" id="PS50832"/>
    </source>
</evidence>
<organism evidence="8 10">
    <name type="scientific">Treponema rectale</name>
    <dbReference type="NCBI Taxonomy" id="744512"/>
    <lineage>
        <taxon>Bacteria</taxon>
        <taxon>Pseudomonadati</taxon>
        <taxon>Spirochaetota</taxon>
        <taxon>Spirochaetia</taxon>
        <taxon>Spirochaetales</taxon>
        <taxon>Treponemataceae</taxon>
        <taxon>Treponema</taxon>
    </lineage>
</organism>
<keyword evidence="3" id="KW-0963">Cytoplasm</keyword>
<evidence type="ECO:0000256" key="4">
    <source>
        <dbReference type="PROSITE-ProRule" id="PRU00181"/>
    </source>
</evidence>
<dbReference type="HAMAP" id="MF_01820">
    <property type="entry name" value="GTPase_RsgA"/>
    <property type="match status" value="1"/>
</dbReference>
<dbReference type="GO" id="GO:0042274">
    <property type="term" value="P:ribosomal small subunit biogenesis"/>
    <property type="evidence" value="ECO:0007669"/>
    <property type="project" value="UniProtKB-UniRule"/>
</dbReference>
<dbReference type="RefSeq" id="WP_184651457.1">
    <property type="nucleotide sequence ID" value="NZ_JACHFR010000001.1"/>
</dbReference>
<dbReference type="CDD" id="cd01854">
    <property type="entry name" value="YjeQ_EngC"/>
    <property type="match status" value="1"/>
</dbReference>
<keyword evidence="3" id="KW-0699">rRNA-binding</keyword>
<dbReference type="Proteomes" id="UP000578697">
    <property type="component" value="Unassembled WGS sequence"/>
</dbReference>
<name>A0A840SEZ7_9SPIR</name>
<proteinExistence type="inferred from homology"/>
<keyword evidence="3 8" id="KW-0378">Hydrolase</keyword>
<dbReference type="InterPro" id="IPR004881">
    <property type="entry name" value="Ribosome_biogen_GTPase_RsgA"/>
</dbReference>
<feature type="binding site" evidence="3">
    <location>
        <begin position="180"/>
        <end position="188"/>
    </location>
    <ligand>
        <name>GTP</name>
        <dbReference type="ChEBI" id="CHEBI:37565"/>
    </ligand>
</feature>
<keyword evidence="4" id="KW-0396">Initiation factor</keyword>
<dbReference type="EC" id="3.6.1.-" evidence="3"/>
<evidence type="ECO:0000259" key="6">
    <source>
        <dbReference type="PROSITE" id="PS50936"/>
    </source>
</evidence>
<dbReference type="InterPro" id="IPR027417">
    <property type="entry name" value="P-loop_NTPase"/>
</dbReference>
<dbReference type="Pfam" id="PF03193">
    <property type="entry name" value="RsgA_GTPase"/>
    <property type="match status" value="1"/>
</dbReference>
<dbReference type="KEGG" id="trc:DYE49_07270"/>
<keyword evidence="3" id="KW-0862">Zinc</keyword>
<keyword evidence="2 3" id="KW-0342">GTP-binding</keyword>
<dbReference type="PANTHER" id="PTHR32120">
    <property type="entry name" value="SMALL RIBOSOMAL SUBUNIT BIOGENESIS GTPASE RSGA"/>
    <property type="match status" value="1"/>
</dbReference>
<dbReference type="PROSITE" id="PS50936">
    <property type="entry name" value="ENGC_GTPASE"/>
    <property type="match status" value="1"/>
</dbReference>
<dbReference type="InterPro" id="IPR030378">
    <property type="entry name" value="G_CP_dom"/>
</dbReference>
<dbReference type="InterPro" id="IPR012340">
    <property type="entry name" value="NA-bd_OB-fold"/>
</dbReference>
<gene>
    <name evidence="3 9" type="primary">rsgA</name>
    <name evidence="9" type="ORF">DYE49_07270</name>
    <name evidence="8" type="ORF">HNP77_000365</name>
</gene>
<dbReference type="SUPFAM" id="SSF50249">
    <property type="entry name" value="Nucleic acid-binding proteins"/>
    <property type="match status" value="1"/>
</dbReference>
<keyword evidence="10" id="KW-1185">Reference proteome</keyword>
<dbReference type="GO" id="GO:0003743">
    <property type="term" value="F:translation initiation factor activity"/>
    <property type="evidence" value="ECO:0007669"/>
    <property type="project" value="UniProtKB-UniRule"/>
</dbReference>
<comment type="function">
    <text evidence="3">One of several proteins that assist in the late maturation steps of the functional core of the 30S ribosomal subunit. Helps release RbfA from mature subunits. May play a role in the assembly of ribosomal proteins into the subunit. Circularly permuted GTPase that catalyzes slow GTP hydrolysis, GTPase activity is stimulated by the 30S ribosomal subunit.</text>
</comment>
<dbReference type="Proteomes" id="UP000593591">
    <property type="component" value="Chromosome"/>
</dbReference>
<evidence type="ECO:0000256" key="2">
    <source>
        <dbReference type="ARBA" id="ARBA00023134"/>
    </source>
</evidence>
<dbReference type="InterPro" id="IPR006196">
    <property type="entry name" value="RNA-binding_domain_S1_IF1"/>
</dbReference>
<dbReference type="AlphaFoldDB" id="A0A840SEZ7"/>
<dbReference type="GO" id="GO:0046872">
    <property type="term" value="F:metal ion binding"/>
    <property type="evidence" value="ECO:0007669"/>
    <property type="project" value="UniProtKB-KW"/>
</dbReference>
<protein>
    <recommendedName>
        <fullName evidence="3">Small ribosomal subunit biogenesis GTPase RsgA</fullName>
        <ecNumber evidence="3">3.6.1.-</ecNumber>
    </recommendedName>
</protein>
<feature type="binding site" evidence="3">
    <location>
        <begin position="127"/>
        <end position="130"/>
    </location>
    <ligand>
        <name>GTP</name>
        <dbReference type="ChEBI" id="CHEBI:37565"/>
    </ligand>
</feature>
<reference evidence="8 10" key="2">
    <citation type="submission" date="2020-08" db="EMBL/GenBank/DDBJ databases">
        <title>Genomic Encyclopedia of Type Strains, Phase IV (KMG-IV): sequencing the most valuable type-strain genomes for metagenomic binning, comparative biology and taxonomic classification.</title>
        <authorList>
            <person name="Goeker M."/>
        </authorList>
    </citation>
    <scope>NUCLEOTIDE SEQUENCE [LARGE SCALE GENOMIC DNA]</scope>
    <source>
        <strain evidence="8 10">DSM 103679</strain>
    </source>
</reference>
<comment type="subunit">
    <text evidence="3">Monomer. Associates with 30S ribosomal subunit, binds 16S rRNA.</text>
</comment>
<reference evidence="9 11" key="1">
    <citation type="submission" date="2018-08" db="EMBL/GenBank/DDBJ databases">
        <title>The first complete genome of Treponema rectale (CHPAT), a commensal spirochete of the bovine rectum.</title>
        <authorList>
            <person name="Staton G.J."/>
            <person name="Clegg S.R."/>
            <person name="Carter S.D."/>
            <person name="Radford A.D."/>
            <person name="Darby A."/>
            <person name="Hall N."/>
            <person name="Birtles R.J."/>
            <person name="Evans N.J."/>
        </authorList>
    </citation>
    <scope>NUCLEOTIDE SEQUENCE [LARGE SCALE GENOMIC DNA]</scope>
    <source>
        <strain evidence="9 11">CHPA</strain>
    </source>
</reference>
<sequence length="320" mass="35580">MNGLILSGSKNVFEVECDDGYIRDCAIKGKILKASEGYYNPLAPGDIVTLDDSTLEDDKGMITDLVPRKNRFVRWNIKKKEPQILAANLDYLLIVTTPDNPPFRPRFVDRAIAQAEYEGITPVIVCNKYDINAAREEEFQDRLEVWENAGYKVIRSSARTGEGMEELANLIENHLSAFVGQSGVGKSSIINVLDNTVVLKTGSLSQKYGKGCHTTTKGTLIHLQIDEALVGGIKGTTANIIDTPGVRRFLLNDISPENLALYFREFVPFIGKCNYGMSCSHTHEKGCAIIQAVEEGKISPLRYDSWMRICEEMKSGSFED</sequence>
<keyword evidence="3" id="KW-0694">RNA-binding</keyword>
<dbReference type="GO" id="GO:0003924">
    <property type="term" value="F:GTPase activity"/>
    <property type="evidence" value="ECO:0007669"/>
    <property type="project" value="UniProtKB-UniRule"/>
</dbReference>
<dbReference type="GO" id="GO:0019843">
    <property type="term" value="F:rRNA binding"/>
    <property type="evidence" value="ECO:0007669"/>
    <property type="project" value="UniProtKB-KW"/>
</dbReference>
<keyword evidence="1 3" id="KW-0547">Nucleotide-binding</keyword>
<evidence type="ECO:0000313" key="8">
    <source>
        <dbReference type="EMBL" id="MBB5218021.1"/>
    </source>
</evidence>
<keyword evidence="3" id="KW-0690">Ribosome biogenesis</keyword>
<feature type="binding site" evidence="3">
    <location>
        <position position="273"/>
    </location>
    <ligand>
        <name>Zn(2+)</name>
        <dbReference type="ChEBI" id="CHEBI:29105"/>
    </ligand>
</feature>